<dbReference type="Proteomes" id="UP000654993">
    <property type="component" value="Unassembled WGS sequence"/>
</dbReference>
<evidence type="ECO:0000256" key="2">
    <source>
        <dbReference type="ARBA" id="ARBA00022428"/>
    </source>
</evidence>
<evidence type="ECO:0000313" key="11">
    <source>
        <dbReference type="Proteomes" id="UP000654993"/>
    </source>
</evidence>
<comment type="caution">
    <text evidence="10">The sequence shown here is derived from an EMBL/GenBank/DDBJ whole genome shotgun (WGS) entry which is preliminary data.</text>
</comment>
<dbReference type="EMBL" id="BMAQ01000048">
    <property type="protein sequence ID" value="GFR39478.1"/>
    <property type="molecule type" value="Genomic_DNA"/>
</dbReference>
<dbReference type="HAMAP" id="MF_01937">
    <property type="entry name" value="MenA_1"/>
    <property type="match status" value="1"/>
</dbReference>
<dbReference type="Gene3D" id="1.10.357.140">
    <property type="entry name" value="UbiA prenyltransferase"/>
    <property type="match status" value="1"/>
</dbReference>
<dbReference type="FunFam" id="1.10.357.140:FF:000007">
    <property type="entry name" value="1,4-dihydroxy-2-naphthoate octaprenyltransferase"/>
    <property type="match status" value="1"/>
</dbReference>
<dbReference type="GO" id="GO:0009234">
    <property type="term" value="P:menaquinone biosynthetic process"/>
    <property type="evidence" value="ECO:0007669"/>
    <property type="project" value="UniProtKB-UniRule"/>
</dbReference>
<dbReference type="RefSeq" id="WP_200967669.1">
    <property type="nucleotide sequence ID" value="NZ_BMAQ01000048.1"/>
</dbReference>
<evidence type="ECO:0000256" key="5">
    <source>
        <dbReference type="ARBA" id="ARBA00022692"/>
    </source>
</evidence>
<feature type="transmembrane region" description="Helical" evidence="8">
    <location>
        <begin position="176"/>
        <end position="196"/>
    </location>
</feature>
<feature type="transmembrane region" description="Helical" evidence="8">
    <location>
        <begin position="225"/>
        <end position="257"/>
    </location>
</feature>
<keyword evidence="2 8" id="KW-0474">Menaquinone biosynthesis</keyword>
<evidence type="ECO:0000313" key="10">
    <source>
        <dbReference type="EMBL" id="GFR39478.1"/>
    </source>
</evidence>
<reference evidence="10" key="1">
    <citation type="submission" date="2020-08" db="EMBL/GenBank/DDBJ databases">
        <authorList>
            <person name="Uke A."/>
            <person name="Chhe C."/>
            <person name="Baramee S."/>
            <person name="Kosugi A."/>
        </authorList>
    </citation>
    <scope>NUCLEOTIDE SEQUENCE</scope>
    <source>
        <strain evidence="10">DA-C8</strain>
    </source>
</reference>
<dbReference type="GO" id="GO:0042371">
    <property type="term" value="P:vitamin K biosynthetic process"/>
    <property type="evidence" value="ECO:0007669"/>
    <property type="project" value="TreeGrafter"/>
</dbReference>
<keyword evidence="11" id="KW-1185">Reference proteome</keyword>
<dbReference type="Gene3D" id="1.20.120.1780">
    <property type="entry name" value="UbiA prenyltransferase"/>
    <property type="match status" value="1"/>
</dbReference>
<feature type="transmembrane region" description="Helical" evidence="8">
    <location>
        <begin position="21"/>
        <end position="40"/>
    </location>
</feature>
<evidence type="ECO:0000256" key="4">
    <source>
        <dbReference type="ARBA" id="ARBA00022679"/>
    </source>
</evidence>
<dbReference type="InterPro" id="IPR044878">
    <property type="entry name" value="UbiA_sf"/>
</dbReference>
<proteinExistence type="inferred from homology"/>
<reference evidence="10" key="2">
    <citation type="journal article" date="2021" name="Data Brief">
        <title>Draft genome sequence data of the facultative, thermophilic, xylanolytic bacterium Paenibacillus sp. strain DA-C8.</title>
        <authorList>
            <person name="Chhe C."/>
            <person name="Uke A."/>
            <person name="Baramee S."/>
            <person name="Ungkulpasvich U."/>
            <person name="Tachaapaikoon C."/>
            <person name="Pason P."/>
            <person name="Waeonukul R."/>
            <person name="Ratanakhanokchai K."/>
            <person name="Kosugi A."/>
        </authorList>
    </citation>
    <scope>NUCLEOTIDE SEQUENCE</scope>
    <source>
        <strain evidence="10">DA-C8</strain>
    </source>
</reference>
<dbReference type="InterPro" id="IPR004657">
    <property type="entry name" value="MenA"/>
</dbReference>
<keyword evidence="3 8" id="KW-1003">Cell membrane</keyword>
<keyword evidence="5 8" id="KW-0812">Transmembrane</keyword>
<dbReference type="Pfam" id="PF01040">
    <property type="entry name" value="UbiA"/>
    <property type="match status" value="1"/>
</dbReference>
<evidence type="ECO:0000256" key="1">
    <source>
        <dbReference type="ARBA" id="ARBA00004141"/>
    </source>
</evidence>
<gene>
    <name evidence="10" type="primary">menA_2</name>
    <name evidence="8" type="synonym">menA</name>
    <name evidence="10" type="ORF">PRECH8_27740</name>
</gene>
<sequence length="306" mass="33488">MQIQVQSTTASAQVWWRLMRPHTLTASFVPVFIGTAMALFHNQLHIPLFIAMLTASVLVQAATNMINEYFDYVRGLDNEHSVGIGGTIVRDGVSPRTVRNLAILFYLFAVAIGVYICMESSWWVAAVGSLSILVSYLYSAGPIPISSTPLGELFSGLFMGPVIIMITYYIQTGMLTMDFILLSISVGLLIGAINLSNNIRDLDGDKEHGRKTLAILLGRPRAIKLLAAIFTAAFIITIALVFLGIVTPWVLLVIFSIPKAIQAVRQFQGKTLPYEMMPAMRSTAQLNTIFGLLLTAGLVIGFFTHS</sequence>
<feature type="transmembrane region" description="Helical" evidence="8">
    <location>
        <begin position="122"/>
        <end position="138"/>
    </location>
</feature>
<dbReference type="GO" id="GO:0005886">
    <property type="term" value="C:plasma membrane"/>
    <property type="evidence" value="ECO:0007669"/>
    <property type="project" value="UniProtKB-SubCell"/>
</dbReference>
<dbReference type="CDD" id="cd13962">
    <property type="entry name" value="PT_UbiA_UBIAD1"/>
    <property type="match status" value="1"/>
</dbReference>
<evidence type="ECO:0000256" key="8">
    <source>
        <dbReference type="HAMAP-Rule" id="MF_01937"/>
    </source>
</evidence>
<keyword evidence="7 8" id="KW-0472">Membrane</keyword>
<dbReference type="NCBIfam" id="TIGR00751">
    <property type="entry name" value="menA"/>
    <property type="match status" value="1"/>
</dbReference>
<dbReference type="EC" id="2.5.1.74" evidence="8 9"/>
<evidence type="ECO:0000256" key="7">
    <source>
        <dbReference type="ARBA" id="ARBA00023136"/>
    </source>
</evidence>
<comment type="function">
    <text evidence="8">Conversion of 1,4-dihydroxy-2-naphthoate (DHNA) to demethylmenaquinone (DMK).</text>
</comment>
<accession>A0A916QHD0</accession>
<dbReference type="PIRSF" id="PIRSF005355">
    <property type="entry name" value="UBIAD1"/>
    <property type="match status" value="1"/>
</dbReference>
<dbReference type="AlphaFoldDB" id="A0A916QHD0"/>
<comment type="similarity">
    <text evidence="8">Belongs to the MenA family. Type 1 subfamily.</text>
</comment>
<dbReference type="InterPro" id="IPR000537">
    <property type="entry name" value="UbiA_prenyltransferase"/>
</dbReference>
<protein>
    <recommendedName>
        <fullName evidence="8 9">1,4-dihydroxy-2-naphthoate octaprenyltransferase</fullName>
        <shortName evidence="8">DHNA-octaprenyltransferase</shortName>
        <ecNumber evidence="8 9">2.5.1.74</ecNumber>
    </recommendedName>
</protein>
<dbReference type="PANTHER" id="PTHR13929:SF0">
    <property type="entry name" value="UBIA PRENYLTRANSFERASE DOMAIN-CONTAINING PROTEIN 1"/>
    <property type="match status" value="1"/>
</dbReference>
<keyword evidence="4 8" id="KW-0808">Transferase</keyword>
<evidence type="ECO:0000256" key="6">
    <source>
        <dbReference type="ARBA" id="ARBA00022989"/>
    </source>
</evidence>
<dbReference type="InterPro" id="IPR026046">
    <property type="entry name" value="UBIAD1"/>
</dbReference>
<comment type="catalytic activity">
    <reaction evidence="8">
        <text>an all-trans-polyprenyl diphosphate + 1,4-dihydroxy-2-naphthoate + H(+) = a 2-demethylmenaquinol + CO2 + diphosphate</text>
        <dbReference type="Rhea" id="RHEA:26478"/>
        <dbReference type="Rhea" id="RHEA-COMP:9563"/>
        <dbReference type="Rhea" id="RHEA-COMP:9564"/>
        <dbReference type="ChEBI" id="CHEBI:11173"/>
        <dbReference type="ChEBI" id="CHEBI:15378"/>
        <dbReference type="ChEBI" id="CHEBI:16526"/>
        <dbReference type="ChEBI" id="CHEBI:33019"/>
        <dbReference type="ChEBI" id="CHEBI:55437"/>
        <dbReference type="ChEBI" id="CHEBI:58914"/>
        <dbReference type="EC" id="2.5.1.74"/>
    </reaction>
</comment>
<feature type="transmembrane region" description="Helical" evidence="8">
    <location>
        <begin position="46"/>
        <end position="66"/>
    </location>
</feature>
<dbReference type="GO" id="GO:0046428">
    <property type="term" value="F:1,4-dihydroxy-2-naphthoate polyprenyltransferase activity"/>
    <property type="evidence" value="ECO:0007669"/>
    <property type="project" value="UniProtKB-UniRule"/>
</dbReference>
<feature type="transmembrane region" description="Helical" evidence="8">
    <location>
        <begin position="284"/>
        <end position="303"/>
    </location>
</feature>
<evidence type="ECO:0000256" key="9">
    <source>
        <dbReference type="NCBIfam" id="TIGR00751"/>
    </source>
</evidence>
<evidence type="ECO:0000256" key="3">
    <source>
        <dbReference type="ARBA" id="ARBA00022475"/>
    </source>
</evidence>
<dbReference type="NCBIfam" id="NF004749">
    <property type="entry name" value="PRK06080.1-1"/>
    <property type="match status" value="1"/>
</dbReference>
<comment type="subcellular location">
    <subcellularLocation>
        <location evidence="8">Cell membrane</location>
        <topology evidence="8">Multi-pass membrane protein</topology>
    </subcellularLocation>
    <subcellularLocation>
        <location evidence="1">Membrane</location>
        <topology evidence="1">Multi-pass membrane protein</topology>
    </subcellularLocation>
</comment>
<feature type="transmembrane region" description="Helical" evidence="8">
    <location>
        <begin position="150"/>
        <end position="170"/>
    </location>
</feature>
<name>A0A916QHD0_9BACL</name>
<comment type="pathway">
    <text evidence="8">Quinol/quinone metabolism; menaquinone biosynthesis; menaquinol from 1,4-dihydroxy-2-naphthoate: step 1/2.</text>
</comment>
<keyword evidence="6 8" id="KW-1133">Transmembrane helix</keyword>
<feature type="transmembrane region" description="Helical" evidence="8">
    <location>
        <begin position="98"/>
        <end position="116"/>
    </location>
</feature>
<dbReference type="PANTHER" id="PTHR13929">
    <property type="entry name" value="1,4-DIHYDROXY-2-NAPHTHOATE OCTAPRENYLTRANSFERASE"/>
    <property type="match status" value="1"/>
</dbReference>
<organism evidence="10 11">
    <name type="scientific">Insulibacter thermoxylanivorax</name>
    <dbReference type="NCBI Taxonomy" id="2749268"/>
    <lineage>
        <taxon>Bacteria</taxon>
        <taxon>Bacillati</taxon>
        <taxon>Bacillota</taxon>
        <taxon>Bacilli</taxon>
        <taxon>Bacillales</taxon>
        <taxon>Paenibacillaceae</taxon>
        <taxon>Insulibacter</taxon>
    </lineage>
</organism>